<reference evidence="13 14" key="1">
    <citation type="journal article" date="2015" name="Sci. Rep.">
        <title>Genome of the facultative scuticociliatosis pathogen Pseudocohnilembus persalinus provides insight into its virulence through horizontal gene transfer.</title>
        <authorList>
            <person name="Xiong J."/>
            <person name="Wang G."/>
            <person name="Cheng J."/>
            <person name="Tian M."/>
            <person name="Pan X."/>
            <person name="Warren A."/>
            <person name="Jiang C."/>
            <person name="Yuan D."/>
            <person name="Miao W."/>
        </authorList>
    </citation>
    <scope>NUCLEOTIDE SEQUENCE [LARGE SCALE GENOMIC DNA]</scope>
    <source>
        <strain evidence="13">36N120E</strain>
    </source>
</reference>
<evidence type="ECO:0000313" key="14">
    <source>
        <dbReference type="Proteomes" id="UP000054937"/>
    </source>
</evidence>
<dbReference type="Pfam" id="PF03839">
    <property type="entry name" value="Sec62"/>
    <property type="match status" value="1"/>
</dbReference>
<feature type="transmembrane region" description="Helical" evidence="12">
    <location>
        <begin position="307"/>
        <end position="328"/>
    </location>
</feature>
<evidence type="ECO:0000256" key="3">
    <source>
        <dbReference type="ARBA" id="ARBA00021257"/>
    </source>
</evidence>
<feature type="transmembrane region" description="Helical" evidence="12">
    <location>
        <begin position="248"/>
        <end position="270"/>
    </location>
</feature>
<dbReference type="PANTHER" id="PTHR12443">
    <property type="entry name" value="TRANSLOCATION PROTEIN SEC62"/>
    <property type="match status" value="1"/>
</dbReference>
<protein>
    <recommendedName>
        <fullName evidence="3">Translocation protein SEC62</fullName>
    </recommendedName>
</protein>
<dbReference type="AlphaFoldDB" id="A0A0V0R8M4"/>
<dbReference type="PANTHER" id="PTHR12443:SF9">
    <property type="entry name" value="TRANSLOCATION PROTEIN SEC62"/>
    <property type="match status" value="1"/>
</dbReference>
<feature type="compositionally biased region" description="Basic and acidic residues" evidence="11">
    <location>
        <begin position="11"/>
        <end position="28"/>
    </location>
</feature>
<feature type="region of interest" description="Disordered" evidence="11">
    <location>
        <begin position="114"/>
        <end position="144"/>
    </location>
</feature>
<dbReference type="GO" id="GO:0005789">
    <property type="term" value="C:endoplasmic reticulum membrane"/>
    <property type="evidence" value="ECO:0007669"/>
    <property type="project" value="UniProtKB-SubCell"/>
</dbReference>
<dbReference type="InParanoid" id="A0A0V0R8M4"/>
<evidence type="ECO:0000256" key="4">
    <source>
        <dbReference type="ARBA" id="ARBA00022448"/>
    </source>
</evidence>
<keyword evidence="9" id="KW-0811">Translocation</keyword>
<keyword evidence="10 12" id="KW-0472">Membrane</keyword>
<keyword evidence="14" id="KW-1185">Reference proteome</keyword>
<dbReference type="Proteomes" id="UP000054937">
    <property type="component" value="Unassembled WGS sequence"/>
</dbReference>
<comment type="subcellular location">
    <subcellularLocation>
        <location evidence="1">Endoplasmic reticulum membrane</location>
        <topology evidence="1">Multi-pass membrane protein</topology>
    </subcellularLocation>
</comment>
<proteinExistence type="inferred from homology"/>
<evidence type="ECO:0000256" key="1">
    <source>
        <dbReference type="ARBA" id="ARBA00004477"/>
    </source>
</evidence>
<evidence type="ECO:0000313" key="13">
    <source>
        <dbReference type="EMBL" id="KRX10825.1"/>
    </source>
</evidence>
<evidence type="ECO:0000256" key="5">
    <source>
        <dbReference type="ARBA" id="ARBA00022692"/>
    </source>
</evidence>
<keyword evidence="4" id="KW-0813">Transport</keyword>
<sequence>MSQRPSAAQVEKIKKEKQEREQKMKEQKKLLEEQKKIIQQERQNRVEKLTPLVKFARQKDRLKEKDAIWHDKRVKFFRADAFQQFLIQNEEKIRDLVPTFDWEEQEEKLQQKLKNNELNNNNQNNNENNNNENNNNDNDNDNNNIDLQNDYMMYKFLEHLLQEKYIIRYERFQEEGEAKLKYPKRLLLNQVQQPGPSVGVMDKCFYSFDVELKSKSMPFYSFLLIFGICAVCLFPVWPLVVKKAIFHLSLSLLIVLVGISVFRLVLWMFMRTLGFDFWFLPNFYNDDVSFVGQFLPVISCEVCNDRWWAFIVRALALVCFVYWAAFFWEHRQVVQEQTIDLYDEVYEWGLNKMINPDLPGRALPGIEEFMDEDDIQQNNQQQQQQDDDYDVDQQNQQQQQQK</sequence>
<accession>A0A0V0R8M4</accession>
<keyword evidence="5 12" id="KW-0812">Transmembrane</keyword>
<evidence type="ECO:0000256" key="7">
    <source>
        <dbReference type="ARBA" id="ARBA00022927"/>
    </source>
</evidence>
<evidence type="ECO:0000256" key="2">
    <source>
        <dbReference type="ARBA" id="ARBA00010604"/>
    </source>
</evidence>
<feature type="region of interest" description="Disordered" evidence="11">
    <location>
        <begin position="373"/>
        <end position="402"/>
    </location>
</feature>
<keyword evidence="8 12" id="KW-1133">Transmembrane helix</keyword>
<evidence type="ECO:0000256" key="12">
    <source>
        <dbReference type="SAM" id="Phobius"/>
    </source>
</evidence>
<dbReference type="OrthoDB" id="200187at2759"/>
<feature type="region of interest" description="Disordered" evidence="11">
    <location>
        <begin position="1"/>
        <end position="28"/>
    </location>
</feature>
<comment type="caution">
    <text evidence="13">The sequence shown here is derived from an EMBL/GenBank/DDBJ whole genome shotgun (WGS) entry which is preliminary data.</text>
</comment>
<gene>
    <name evidence="13" type="ORF">PPERSA_00995</name>
</gene>
<evidence type="ECO:0000256" key="10">
    <source>
        <dbReference type="ARBA" id="ARBA00023136"/>
    </source>
</evidence>
<evidence type="ECO:0000256" key="6">
    <source>
        <dbReference type="ARBA" id="ARBA00022824"/>
    </source>
</evidence>
<keyword evidence="6" id="KW-0256">Endoplasmic reticulum</keyword>
<dbReference type="InterPro" id="IPR004728">
    <property type="entry name" value="Sec62"/>
</dbReference>
<dbReference type="GO" id="GO:0031204">
    <property type="term" value="P:post-translational protein targeting to membrane, translocation"/>
    <property type="evidence" value="ECO:0007669"/>
    <property type="project" value="TreeGrafter"/>
</dbReference>
<name>A0A0V0R8M4_PSEPJ</name>
<dbReference type="EMBL" id="LDAU01000019">
    <property type="protein sequence ID" value="KRX10825.1"/>
    <property type="molecule type" value="Genomic_DNA"/>
</dbReference>
<organism evidence="13 14">
    <name type="scientific">Pseudocohnilembus persalinus</name>
    <name type="common">Ciliate</name>
    <dbReference type="NCBI Taxonomy" id="266149"/>
    <lineage>
        <taxon>Eukaryota</taxon>
        <taxon>Sar</taxon>
        <taxon>Alveolata</taxon>
        <taxon>Ciliophora</taxon>
        <taxon>Intramacronucleata</taxon>
        <taxon>Oligohymenophorea</taxon>
        <taxon>Scuticociliatia</taxon>
        <taxon>Philasterida</taxon>
        <taxon>Pseudocohnilembidae</taxon>
        <taxon>Pseudocohnilembus</taxon>
    </lineage>
</organism>
<evidence type="ECO:0000256" key="11">
    <source>
        <dbReference type="SAM" id="MobiDB-lite"/>
    </source>
</evidence>
<feature type="compositionally biased region" description="Low complexity" evidence="11">
    <location>
        <begin position="392"/>
        <end position="402"/>
    </location>
</feature>
<dbReference type="FunCoup" id="A0A0V0R8M4">
    <property type="interactions" value="55"/>
</dbReference>
<keyword evidence="7" id="KW-0653">Protein transport</keyword>
<comment type="similarity">
    <text evidence="2">Belongs to the SEC62 family.</text>
</comment>
<evidence type="ECO:0000256" key="8">
    <source>
        <dbReference type="ARBA" id="ARBA00022989"/>
    </source>
</evidence>
<evidence type="ECO:0000256" key="9">
    <source>
        <dbReference type="ARBA" id="ARBA00023010"/>
    </source>
</evidence>
<feature type="transmembrane region" description="Helical" evidence="12">
    <location>
        <begin position="219"/>
        <end position="241"/>
    </location>
</feature>